<dbReference type="VEuPathDB" id="FungiDB:BTJ68_14502"/>
<dbReference type="PANTHER" id="PTHR11365:SF2">
    <property type="entry name" value="5-OXOPROLINASE"/>
    <property type="match status" value="1"/>
</dbReference>
<dbReference type="Proteomes" id="UP000194280">
    <property type="component" value="Unassembled WGS sequence"/>
</dbReference>
<evidence type="ECO:0000259" key="2">
    <source>
        <dbReference type="Pfam" id="PF05378"/>
    </source>
</evidence>
<keyword evidence="4" id="KW-1185">Reference proteome</keyword>
<dbReference type="Pfam" id="PF05378">
    <property type="entry name" value="Hydant_A_N"/>
    <property type="match status" value="1"/>
</dbReference>
<feature type="region of interest" description="Disordered" evidence="1">
    <location>
        <begin position="104"/>
        <end position="128"/>
    </location>
</feature>
<proteinExistence type="predicted"/>
<dbReference type="EMBL" id="MUNK01000381">
    <property type="protein sequence ID" value="OTA22327.1"/>
    <property type="molecule type" value="Genomic_DNA"/>
</dbReference>
<dbReference type="OrthoDB" id="3643at2759"/>
<dbReference type="GO" id="GO:0017168">
    <property type="term" value="F:5-oxoprolinase (ATP-hydrolyzing) activity"/>
    <property type="evidence" value="ECO:0007669"/>
    <property type="project" value="TreeGrafter"/>
</dbReference>
<feature type="domain" description="Hydantoinase/oxoprolinase N-terminal" evidence="2">
    <location>
        <begin position="65"/>
        <end position="178"/>
    </location>
</feature>
<evidence type="ECO:0000313" key="3">
    <source>
        <dbReference type="EMBL" id="OTA22327.1"/>
    </source>
</evidence>
<feature type="compositionally biased region" description="Basic and acidic residues" evidence="1">
    <location>
        <begin position="104"/>
        <end position="114"/>
    </location>
</feature>
<dbReference type="STRING" id="1157616.A0A1Z5SNN4"/>
<comment type="caution">
    <text evidence="3">The sequence shown here is derived from an EMBL/GenBank/DDBJ whole genome shotgun (WGS) entry which is preliminary data.</text>
</comment>
<name>A0A1Z5SNN4_HORWE</name>
<sequence>MEDDVLIKLLSVDPQNYDDAPLEGIRRLLSRFSGKGHPPEESRWTQARLRVYAWARRNGGDQRLQGLLRNSNQSRPNIFDLAIRKPDVLYKTVVEVDERVTLEDYAEDPERRQTEAQAPESASPDAELVKGLSGETVRILQRPQEGQIRTQLQEICLMHGYTFPRHEALVGKIAKEIGFNHVSLSHELMPMIKLVPRATSACADAYLTPAIRKYIDGSRRGSQEALDPRA</sequence>
<dbReference type="GO" id="GO:0006749">
    <property type="term" value="P:glutathione metabolic process"/>
    <property type="evidence" value="ECO:0007669"/>
    <property type="project" value="TreeGrafter"/>
</dbReference>
<dbReference type="PANTHER" id="PTHR11365">
    <property type="entry name" value="5-OXOPROLINASE RELATED"/>
    <property type="match status" value="1"/>
</dbReference>
<gene>
    <name evidence="3" type="ORF">BTJ68_14502</name>
</gene>
<dbReference type="AlphaFoldDB" id="A0A1Z5SNN4"/>
<evidence type="ECO:0000256" key="1">
    <source>
        <dbReference type="SAM" id="MobiDB-lite"/>
    </source>
</evidence>
<dbReference type="InterPro" id="IPR045079">
    <property type="entry name" value="Oxoprolinase-like"/>
</dbReference>
<dbReference type="InterPro" id="IPR008040">
    <property type="entry name" value="Hydant_A_N"/>
</dbReference>
<dbReference type="InParanoid" id="A0A1Z5SNN4"/>
<organism evidence="3 4">
    <name type="scientific">Hortaea werneckii EXF-2000</name>
    <dbReference type="NCBI Taxonomy" id="1157616"/>
    <lineage>
        <taxon>Eukaryota</taxon>
        <taxon>Fungi</taxon>
        <taxon>Dikarya</taxon>
        <taxon>Ascomycota</taxon>
        <taxon>Pezizomycotina</taxon>
        <taxon>Dothideomycetes</taxon>
        <taxon>Dothideomycetidae</taxon>
        <taxon>Mycosphaerellales</taxon>
        <taxon>Teratosphaeriaceae</taxon>
        <taxon>Hortaea</taxon>
    </lineage>
</organism>
<dbReference type="GO" id="GO:0005829">
    <property type="term" value="C:cytosol"/>
    <property type="evidence" value="ECO:0007669"/>
    <property type="project" value="TreeGrafter"/>
</dbReference>
<reference evidence="3 4" key="1">
    <citation type="submission" date="2017-01" db="EMBL/GenBank/DDBJ databases">
        <title>The recent genome duplication of the halophilic yeast Hortaea werneckii: insights from long-read sequencing.</title>
        <authorList>
            <person name="Sinha S."/>
            <person name="Flibotte S."/>
            <person name="Neira M."/>
            <person name="Lenassi M."/>
            <person name="Gostincar C."/>
            <person name="Stajich J.E."/>
            <person name="Nislow C.E."/>
        </authorList>
    </citation>
    <scope>NUCLEOTIDE SEQUENCE [LARGE SCALE GENOMIC DNA]</scope>
    <source>
        <strain evidence="3 4">EXF-2000</strain>
    </source>
</reference>
<accession>A0A1Z5SNN4</accession>
<evidence type="ECO:0000313" key="4">
    <source>
        <dbReference type="Proteomes" id="UP000194280"/>
    </source>
</evidence>
<protein>
    <recommendedName>
        <fullName evidence="2">Hydantoinase/oxoprolinase N-terminal domain-containing protein</fullName>
    </recommendedName>
</protein>